<dbReference type="PANTHER" id="PTHR48081">
    <property type="entry name" value="AB HYDROLASE SUPERFAMILY PROTEIN C4A8.06C"/>
    <property type="match status" value="1"/>
</dbReference>
<dbReference type="SUPFAM" id="SSF53474">
    <property type="entry name" value="alpha/beta-Hydrolases"/>
    <property type="match status" value="1"/>
</dbReference>
<dbReference type="EMBL" id="OY726397">
    <property type="protein sequence ID" value="CAJ1509934.1"/>
    <property type="molecule type" value="Genomic_DNA"/>
</dbReference>
<evidence type="ECO:0000313" key="3">
    <source>
        <dbReference type="EMBL" id="CAJ1509934.1"/>
    </source>
</evidence>
<evidence type="ECO:0000256" key="1">
    <source>
        <dbReference type="ARBA" id="ARBA00022801"/>
    </source>
</evidence>
<protein>
    <submittedName>
        <fullName evidence="3">Alpha/beta hydrolase</fullName>
    </submittedName>
</protein>
<proteinExistence type="predicted"/>
<dbReference type="Pfam" id="PF07859">
    <property type="entry name" value="Abhydrolase_3"/>
    <property type="match status" value="1"/>
</dbReference>
<dbReference type="GO" id="GO:0016787">
    <property type="term" value="F:hydrolase activity"/>
    <property type="evidence" value="ECO:0007669"/>
    <property type="project" value="UniProtKB-KW"/>
</dbReference>
<gene>
    <name evidence="3" type="ORF">MU0053_004359</name>
</gene>
<evidence type="ECO:0000259" key="2">
    <source>
        <dbReference type="Pfam" id="PF07859"/>
    </source>
</evidence>
<keyword evidence="4" id="KW-1185">Reference proteome</keyword>
<dbReference type="InterPro" id="IPR029058">
    <property type="entry name" value="AB_hydrolase_fold"/>
</dbReference>
<dbReference type="Gene3D" id="3.40.50.1820">
    <property type="entry name" value="alpha/beta hydrolase"/>
    <property type="match status" value="1"/>
</dbReference>
<dbReference type="InterPro" id="IPR013094">
    <property type="entry name" value="AB_hydrolase_3"/>
</dbReference>
<feature type="domain" description="Alpha/beta hydrolase fold-3" evidence="2">
    <location>
        <begin position="71"/>
        <end position="267"/>
    </location>
</feature>
<reference evidence="3 4" key="1">
    <citation type="submission" date="2023-08" db="EMBL/GenBank/DDBJ databases">
        <authorList>
            <person name="Folkvardsen B D."/>
            <person name="Norman A."/>
        </authorList>
    </citation>
    <scope>NUCLEOTIDE SEQUENCE [LARGE SCALE GENOMIC DNA]</scope>
    <source>
        <strain evidence="3 4">Mu0053</strain>
    </source>
</reference>
<organism evidence="3 4">
    <name type="scientific">[Mycobacterium] burgundiense</name>
    <dbReference type="NCBI Taxonomy" id="3064286"/>
    <lineage>
        <taxon>Bacteria</taxon>
        <taxon>Bacillati</taxon>
        <taxon>Actinomycetota</taxon>
        <taxon>Actinomycetes</taxon>
        <taxon>Mycobacteriales</taxon>
        <taxon>Mycobacteriaceae</taxon>
        <taxon>Mycolicibacterium</taxon>
    </lineage>
</organism>
<dbReference type="RefSeq" id="WP_308479659.1">
    <property type="nucleotide sequence ID" value="NZ_OY726397.1"/>
</dbReference>
<sequence length="301" mass="32536">MSIKHVHPELRKLARVVPKAPIRAATLPLFRVASRMQSKVPARGVTVLTTSAGVEVRLHRPSTVVQGAPAMLWIHGGGYVIGTAAQDDVLCRKFAQRLGITVAAPEYGLAPEHRYPDALEQCYSTLLWLASLPAVDPTRIVIAGGSAGGGLAAQLAFLARDRGEIAPVAQLLVYPMLDDRSTAGTNPGFRLWDHRSNAFGWDAYLGDADRDQAVPARRTDLAGLPPTWIGVGTLDLFHDEDVAYAQRLTEAGVPADIEVVDGAFHGFDQIAAKTLVARDFFDRQCEFLSERFTPTTTEASS</sequence>
<dbReference type="Proteomes" id="UP001190465">
    <property type="component" value="Chromosome"/>
</dbReference>
<accession>A0ABM9M488</accession>
<evidence type="ECO:0000313" key="4">
    <source>
        <dbReference type="Proteomes" id="UP001190465"/>
    </source>
</evidence>
<dbReference type="PANTHER" id="PTHR48081:SF8">
    <property type="entry name" value="ALPHA_BETA HYDROLASE FOLD-3 DOMAIN-CONTAINING PROTEIN-RELATED"/>
    <property type="match status" value="1"/>
</dbReference>
<keyword evidence="1 3" id="KW-0378">Hydrolase</keyword>
<dbReference type="InterPro" id="IPR050300">
    <property type="entry name" value="GDXG_lipolytic_enzyme"/>
</dbReference>
<name>A0ABM9M488_9MYCO</name>